<keyword evidence="1" id="KW-0732">Signal</keyword>
<keyword evidence="3" id="KW-1185">Reference proteome</keyword>
<evidence type="ECO:0000313" key="3">
    <source>
        <dbReference type="Proteomes" id="UP000223606"/>
    </source>
</evidence>
<evidence type="ECO:0008006" key="4">
    <source>
        <dbReference type="Google" id="ProtNLM"/>
    </source>
</evidence>
<protein>
    <recommendedName>
        <fullName evidence="4">Lipoprotein</fullName>
    </recommendedName>
</protein>
<evidence type="ECO:0000313" key="2">
    <source>
        <dbReference type="EMBL" id="SON53612.1"/>
    </source>
</evidence>
<name>A0A2C9CZU8_9HYPH</name>
<dbReference type="EMBL" id="LT960614">
    <property type="protein sequence ID" value="SON53612.1"/>
    <property type="molecule type" value="Genomic_DNA"/>
</dbReference>
<accession>A0A2C9CZU8</accession>
<dbReference type="Proteomes" id="UP000223606">
    <property type="component" value="Chromosome 1"/>
</dbReference>
<sequence>MRLLPFILAMLLSACSAGVGVGTATIRQTPDGTITATGNSYSCGVAVPAGQTPPAGCGTSGGTVTARPY</sequence>
<organism evidence="2 3">
    <name type="scientific">Hartmannibacter diazotrophicus</name>
    <dbReference type="NCBI Taxonomy" id="1482074"/>
    <lineage>
        <taxon>Bacteria</taxon>
        <taxon>Pseudomonadati</taxon>
        <taxon>Pseudomonadota</taxon>
        <taxon>Alphaproteobacteria</taxon>
        <taxon>Hyphomicrobiales</taxon>
        <taxon>Pleomorphomonadaceae</taxon>
        <taxon>Hartmannibacter</taxon>
    </lineage>
</organism>
<feature type="signal peptide" evidence="1">
    <location>
        <begin position="1"/>
        <end position="17"/>
    </location>
</feature>
<dbReference type="PROSITE" id="PS51257">
    <property type="entry name" value="PROKAR_LIPOPROTEIN"/>
    <property type="match status" value="1"/>
</dbReference>
<gene>
    <name evidence="2" type="ORF">HDIA_0071</name>
</gene>
<dbReference type="RefSeq" id="WP_099553327.1">
    <property type="nucleotide sequence ID" value="NZ_LT960614.1"/>
</dbReference>
<dbReference type="KEGG" id="hdi:HDIA_0071"/>
<evidence type="ECO:0000256" key="1">
    <source>
        <dbReference type="SAM" id="SignalP"/>
    </source>
</evidence>
<dbReference type="AlphaFoldDB" id="A0A2C9CZU8"/>
<reference evidence="3" key="1">
    <citation type="submission" date="2017-09" db="EMBL/GenBank/DDBJ databases">
        <title>Genome sequence of Nannocystis excedens DSM 71.</title>
        <authorList>
            <person name="Blom J."/>
        </authorList>
    </citation>
    <scope>NUCLEOTIDE SEQUENCE [LARGE SCALE GENOMIC DNA]</scope>
    <source>
        <strain evidence="3">type strain: E19</strain>
    </source>
</reference>
<proteinExistence type="predicted"/>
<feature type="chain" id="PRO_5013107226" description="Lipoprotein" evidence="1">
    <location>
        <begin position="18"/>
        <end position="69"/>
    </location>
</feature>